<dbReference type="InterPro" id="IPR017583">
    <property type="entry name" value="Tagatose/fructose_Pkinase"/>
</dbReference>
<reference evidence="8 9" key="1">
    <citation type="submission" date="2019-08" db="EMBL/GenBank/DDBJ databases">
        <title>In-depth cultivation of the pig gut microbiome towards novel bacterial diversity and tailored functional studies.</title>
        <authorList>
            <person name="Wylensek D."/>
            <person name="Hitch T.C.A."/>
            <person name="Clavel T."/>
        </authorList>
    </citation>
    <scope>NUCLEOTIDE SEQUENCE [LARGE SCALE GENOMIC DNA]</scope>
    <source>
        <strain evidence="8 9">CA-Schmier-601-WT-1</strain>
    </source>
</reference>
<gene>
    <name evidence="8" type="ORF">FYJ68_00640</name>
</gene>
<evidence type="ECO:0000313" key="8">
    <source>
        <dbReference type="EMBL" id="MST71634.1"/>
    </source>
</evidence>
<dbReference type="GO" id="GO:0016052">
    <property type="term" value="P:carbohydrate catabolic process"/>
    <property type="evidence" value="ECO:0007669"/>
    <property type="project" value="UniProtKB-ARBA"/>
</dbReference>
<dbReference type="FunFam" id="3.40.1190.20:FF:000001">
    <property type="entry name" value="Phosphofructokinase"/>
    <property type="match status" value="1"/>
</dbReference>
<comment type="caution">
    <text evidence="8">The sequence shown here is derived from an EMBL/GenBank/DDBJ whole genome shotgun (WGS) entry which is preliminary data.</text>
</comment>
<dbReference type="PANTHER" id="PTHR46566">
    <property type="entry name" value="1-PHOSPHOFRUCTOKINASE-RELATED"/>
    <property type="match status" value="1"/>
</dbReference>
<evidence type="ECO:0000256" key="1">
    <source>
        <dbReference type="ARBA" id="ARBA00010688"/>
    </source>
</evidence>
<keyword evidence="3" id="KW-0547">Nucleotide-binding</keyword>
<evidence type="ECO:0000256" key="5">
    <source>
        <dbReference type="ARBA" id="ARBA00022840"/>
    </source>
</evidence>
<dbReference type="InterPro" id="IPR011611">
    <property type="entry name" value="PfkB_dom"/>
</dbReference>
<keyword evidence="5" id="KW-0067">ATP-binding</keyword>
<name>A0A6N7XKY7_9ACTN</name>
<dbReference type="GO" id="GO:0005829">
    <property type="term" value="C:cytosol"/>
    <property type="evidence" value="ECO:0007669"/>
    <property type="project" value="TreeGrafter"/>
</dbReference>
<evidence type="ECO:0000256" key="2">
    <source>
        <dbReference type="ARBA" id="ARBA00022679"/>
    </source>
</evidence>
<accession>A0A6N7XKY7</accession>
<dbReference type="InterPro" id="IPR029056">
    <property type="entry name" value="Ribokinase-like"/>
</dbReference>
<evidence type="ECO:0000256" key="6">
    <source>
        <dbReference type="PIRNR" id="PIRNR000535"/>
    </source>
</evidence>
<dbReference type="SUPFAM" id="SSF53613">
    <property type="entry name" value="Ribokinase-like"/>
    <property type="match status" value="1"/>
</dbReference>
<evidence type="ECO:0000259" key="7">
    <source>
        <dbReference type="Pfam" id="PF00294"/>
    </source>
</evidence>
<keyword evidence="4 8" id="KW-0418">Kinase</keyword>
<dbReference type="AlphaFoldDB" id="A0A6N7XKY7"/>
<dbReference type="NCBIfam" id="TIGR03168">
    <property type="entry name" value="1-PFK"/>
    <property type="match status" value="1"/>
</dbReference>
<dbReference type="RefSeq" id="WP_154433402.1">
    <property type="nucleotide sequence ID" value="NZ_VUNC01000001.1"/>
</dbReference>
<dbReference type="InterPro" id="IPR002173">
    <property type="entry name" value="Carboh/pur_kinase_PfkB_CS"/>
</dbReference>
<feature type="domain" description="Carbohydrate kinase PfkB" evidence="7">
    <location>
        <begin position="13"/>
        <end position="291"/>
    </location>
</feature>
<dbReference type="Proteomes" id="UP000469325">
    <property type="component" value="Unassembled WGS sequence"/>
</dbReference>
<evidence type="ECO:0000256" key="3">
    <source>
        <dbReference type="ARBA" id="ARBA00022741"/>
    </source>
</evidence>
<keyword evidence="9" id="KW-1185">Reference proteome</keyword>
<dbReference type="CDD" id="cd01164">
    <property type="entry name" value="FruK_PfkB_like"/>
    <property type="match status" value="1"/>
</dbReference>
<organism evidence="8 9">
    <name type="scientific">Olsenella porci</name>
    <dbReference type="NCBI Taxonomy" id="2652279"/>
    <lineage>
        <taxon>Bacteria</taxon>
        <taxon>Bacillati</taxon>
        <taxon>Actinomycetota</taxon>
        <taxon>Coriobacteriia</taxon>
        <taxon>Coriobacteriales</taxon>
        <taxon>Atopobiaceae</taxon>
        <taxon>Olsenella</taxon>
    </lineage>
</organism>
<sequence>MICTVTLNASIDKAYRISGGLEVGTVMRVLDCTDTAGGKGLNAARAVATCGERVVATGFVGGNNGRLLCELLQRDGIPEDFVRVTAETRCCVNVLDGNETSTEFLEPGREVSAAEFARMRERLLSLAAEASVVTIDGSVPHGVSPDDYAGLVEGVRNMGTPCILDTSGVLLERGVKAHPTMVKPNTDEIGQILGRKVTSMSEGAEAAAELHEGGVEQVVVSLGGDGAIMACDEGVFRGIAPKIEVVNPVGSGDTMVGAFAVAMERGMTKPEQLRFAMGCASANCLSKYTGHFNMKDAKRLAEGTRVERID</sequence>
<keyword evidence="2 6" id="KW-0808">Transferase</keyword>
<evidence type="ECO:0000313" key="9">
    <source>
        <dbReference type="Proteomes" id="UP000469325"/>
    </source>
</evidence>
<dbReference type="EMBL" id="VUNC01000001">
    <property type="protein sequence ID" value="MST71634.1"/>
    <property type="molecule type" value="Genomic_DNA"/>
</dbReference>
<dbReference type="GO" id="GO:0008443">
    <property type="term" value="F:phosphofructokinase activity"/>
    <property type="evidence" value="ECO:0007669"/>
    <property type="project" value="TreeGrafter"/>
</dbReference>
<dbReference type="Gene3D" id="3.40.1190.20">
    <property type="match status" value="1"/>
</dbReference>
<dbReference type="PIRSF" id="PIRSF000535">
    <property type="entry name" value="1PFK/6PFK/LacC"/>
    <property type="match status" value="1"/>
</dbReference>
<dbReference type="GO" id="GO:0044281">
    <property type="term" value="P:small molecule metabolic process"/>
    <property type="evidence" value="ECO:0007669"/>
    <property type="project" value="UniProtKB-ARBA"/>
</dbReference>
<evidence type="ECO:0000256" key="4">
    <source>
        <dbReference type="ARBA" id="ARBA00022777"/>
    </source>
</evidence>
<dbReference type="Pfam" id="PF00294">
    <property type="entry name" value="PfkB"/>
    <property type="match status" value="1"/>
</dbReference>
<dbReference type="PROSITE" id="PS00584">
    <property type="entry name" value="PFKB_KINASES_2"/>
    <property type="match status" value="1"/>
</dbReference>
<proteinExistence type="inferred from homology"/>
<dbReference type="GO" id="GO:0005524">
    <property type="term" value="F:ATP binding"/>
    <property type="evidence" value="ECO:0007669"/>
    <property type="project" value="UniProtKB-KW"/>
</dbReference>
<comment type="similarity">
    <text evidence="1">Belongs to the carbohydrate kinase PfkB family.</text>
</comment>
<dbReference type="PANTHER" id="PTHR46566:SF5">
    <property type="entry name" value="1-PHOSPHOFRUCTOKINASE"/>
    <property type="match status" value="1"/>
</dbReference>
<protein>
    <submittedName>
        <fullName evidence="8">1-phosphofructokinase family hexose kinase</fullName>
    </submittedName>
</protein>